<keyword evidence="2" id="KW-1185">Reference proteome</keyword>
<dbReference type="RefSeq" id="WP_374786261.1">
    <property type="nucleotide sequence ID" value="NZ_JBHEEJ010000015.1"/>
</dbReference>
<protein>
    <submittedName>
        <fullName evidence="1">ABC-type polysaccharide/polyol phosphate export permease</fullName>
    </submittedName>
</protein>
<sequence>MADNARKIACNDILKAVGKIDLAALLGWHDIKQKYIRSSLGPFWLTLSMAVHNWLAPA</sequence>
<proteinExistence type="predicted"/>
<comment type="caution">
    <text evidence="1">The sequence shown here is derived from an EMBL/GenBank/DDBJ whole genome shotgun (WGS) entry which is preliminary data.</text>
</comment>
<dbReference type="Proteomes" id="UP000555393">
    <property type="component" value="Unassembled WGS sequence"/>
</dbReference>
<dbReference type="AlphaFoldDB" id="A0A841M6V6"/>
<reference evidence="1 2" key="1">
    <citation type="submission" date="2020-08" db="EMBL/GenBank/DDBJ databases">
        <title>Genomic Encyclopedia of Type Strains, Phase IV (KMG-IV): sequencing the most valuable type-strain genomes for metagenomic binning, comparative biology and taxonomic classification.</title>
        <authorList>
            <person name="Goeker M."/>
        </authorList>
    </citation>
    <scope>NUCLEOTIDE SEQUENCE [LARGE SCALE GENOMIC DNA]</scope>
    <source>
        <strain evidence="1 2">DSM 22336</strain>
    </source>
</reference>
<gene>
    <name evidence="1" type="ORF">FHS77_002558</name>
</gene>
<name>A0A841M6V6_9HYPH</name>
<evidence type="ECO:0000313" key="2">
    <source>
        <dbReference type="Proteomes" id="UP000555393"/>
    </source>
</evidence>
<accession>A0A841M6V6</accession>
<dbReference type="EMBL" id="JACIIU010000014">
    <property type="protein sequence ID" value="MBB6261991.1"/>
    <property type="molecule type" value="Genomic_DNA"/>
</dbReference>
<organism evidence="1 2">
    <name type="scientific">Paenochrobactrum gallinarii</name>
    <dbReference type="NCBI Taxonomy" id="643673"/>
    <lineage>
        <taxon>Bacteria</taxon>
        <taxon>Pseudomonadati</taxon>
        <taxon>Pseudomonadota</taxon>
        <taxon>Alphaproteobacteria</taxon>
        <taxon>Hyphomicrobiales</taxon>
        <taxon>Brucellaceae</taxon>
        <taxon>Paenochrobactrum</taxon>
    </lineage>
</organism>
<evidence type="ECO:0000313" key="1">
    <source>
        <dbReference type="EMBL" id="MBB6261991.1"/>
    </source>
</evidence>